<evidence type="ECO:0000259" key="3">
    <source>
        <dbReference type="Pfam" id="PF01170"/>
    </source>
</evidence>
<dbReference type="EMBL" id="JBHPBY010000273">
    <property type="protein sequence ID" value="MFC1852156.1"/>
    <property type="molecule type" value="Genomic_DNA"/>
</dbReference>
<dbReference type="InterPro" id="IPR000241">
    <property type="entry name" value="RlmKL-like_Mtase"/>
</dbReference>
<dbReference type="CDD" id="cd11715">
    <property type="entry name" value="THUMP_AdoMetMT"/>
    <property type="match status" value="1"/>
</dbReference>
<dbReference type="PANTHER" id="PTHR47313:SF1">
    <property type="entry name" value="RIBOSOMAL RNA LARGE SUBUNIT METHYLTRANSFERASE K_L"/>
    <property type="match status" value="1"/>
</dbReference>
<dbReference type="GO" id="GO:0008168">
    <property type="term" value="F:methyltransferase activity"/>
    <property type="evidence" value="ECO:0007669"/>
    <property type="project" value="UniProtKB-KW"/>
</dbReference>
<dbReference type="Gene3D" id="3.30.2130.30">
    <property type="match status" value="1"/>
</dbReference>
<protein>
    <submittedName>
        <fullName evidence="5">Class I SAM-dependent RNA methyltransferase</fullName>
    </submittedName>
</protein>
<dbReference type="PANTHER" id="PTHR47313">
    <property type="entry name" value="RIBOSOMAL RNA LARGE SUBUNIT METHYLTRANSFERASE K/L"/>
    <property type="match status" value="1"/>
</dbReference>
<dbReference type="SUPFAM" id="SSF53335">
    <property type="entry name" value="S-adenosyl-L-methionine-dependent methyltransferases"/>
    <property type="match status" value="1"/>
</dbReference>
<dbReference type="InterPro" id="IPR054170">
    <property type="entry name" value="RlmL_1st"/>
</dbReference>
<dbReference type="Pfam" id="PF01170">
    <property type="entry name" value="UPF0020"/>
    <property type="match status" value="1"/>
</dbReference>
<reference evidence="5 6" key="1">
    <citation type="submission" date="2024-09" db="EMBL/GenBank/DDBJ databases">
        <title>Laminarin stimulates single cell rates of sulfate reduction while oxygen inhibits transcriptomic activity in coastal marine sediment.</title>
        <authorList>
            <person name="Lindsay M."/>
            <person name="Orcutt B."/>
            <person name="Emerson D."/>
            <person name="Stepanauskas R."/>
            <person name="D'Angelo T."/>
        </authorList>
    </citation>
    <scope>NUCLEOTIDE SEQUENCE [LARGE SCALE GENOMIC DNA]</scope>
    <source>
        <strain evidence="5">SAG AM-311-K15</strain>
    </source>
</reference>
<keyword evidence="6" id="KW-1185">Reference proteome</keyword>
<name>A0ABV6Z123_UNCC1</name>
<gene>
    <name evidence="5" type="ORF">ACFL27_18330</name>
</gene>
<dbReference type="Gene3D" id="3.40.50.150">
    <property type="entry name" value="Vaccinia Virus protein VP39"/>
    <property type="match status" value="1"/>
</dbReference>
<proteinExistence type="predicted"/>
<evidence type="ECO:0000313" key="6">
    <source>
        <dbReference type="Proteomes" id="UP001594351"/>
    </source>
</evidence>
<dbReference type="Proteomes" id="UP001594351">
    <property type="component" value="Unassembled WGS sequence"/>
</dbReference>
<keyword evidence="1 5" id="KW-0489">Methyltransferase</keyword>
<feature type="domain" description="RlmL ferredoxin-like" evidence="4">
    <location>
        <begin position="27"/>
        <end position="81"/>
    </location>
</feature>
<evidence type="ECO:0000256" key="1">
    <source>
        <dbReference type="ARBA" id="ARBA00022603"/>
    </source>
</evidence>
<organism evidence="5 6">
    <name type="scientific">candidate division CSSED10-310 bacterium</name>
    <dbReference type="NCBI Taxonomy" id="2855610"/>
    <lineage>
        <taxon>Bacteria</taxon>
        <taxon>Bacteria division CSSED10-310</taxon>
    </lineage>
</organism>
<evidence type="ECO:0000313" key="5">
    <source>
        <dbReference type="EMBL" id="MFC1852156.1"/>
    </source>
</evidence>
<dbReference type="Pfam" id="PF22020">
    <property type="entry name" value="RlmL_1st"/>
    <property type="match status" value="1"/>
</dbReference>
<evidence type="ECO:0000259" key="4">
    <source>
        <dbReference type="Pfam" id="PF22020"/>
    </source>
</evidence>
<feature type="domain" description="Ribosomal RNA large subunit methyltransferase K/L-like methyltransferase" evidence="3">
    <location>
        <begin position="188"/>
        <end position="376"/>
    </location>
</feature>
<dbReference type="GO" id="GO:0032259">
    <property type="term" value="P:methylation"/>
    <property type="evidence" value="ECO:0007669"/>
    <property type="project" value="UniProtKB-KW"/>
</dbReference>
<accession>A0ABV6Z123</accession>
<dbReference type="InterPro" id="IPR029063">
    <property type="entry name" value="SAM-dependent_MTases_sf"/>
</dbReference>
<sequence length="400" mass="45937">MVSTQDNDTFSLPRRLKRHVWARQHRFFAHVSPGLEQICVQELEYIKADNITVSSGRVEFQGKLDLLYRTNLEIRTADRIYFIVDRFRATCLEDVFNKVRKISWPLLLYPTVRREYKTYFKNAFLTSEALLVRTIESALEKAFLELPADYAGAQPEEYSQKVQTIIISVEGKLFQIGLDTSGKPLHKRGYRHQPGLAPMRETLAAGILQHTSWTRKKPLIDAMTGSGTLAIEAALLALREPVGQWSTFTFMDWPSFRNSRWQHILKMSFKNRCSVLAPIMAIDIDNSQLNKARNNARQAGVSSRIQFLNQDFFSVKPRLLSVDMGYLMMNTPYGKRLTKGKLRSFYYQLGSHLKKNYKGWHVALIYPAQGLENALGIPRAKYMTFTSGGTKIRLLTAKIK</sequence>
<keyword evidence="2" id="KW-0808">Transferase</keyword>
<evidence type="ECO:0000256" key="2">
    <source>
        <dbReference type="ARBA" id="ARBA00022679"/>
    </source>
</evidence>
<comment type="caution">
    <text evidence="5">The sequence shown here is derived from an EMBL/GenBank/DDBJ whole genome shotgun (WGS) entry which is preliminary data.</text>
</comment>